<sequence>MKQIWNKKLLPGEKWSGNIGRGKYIHFKALGPDANVSMLLYNMRDTSERYNMPDTLKAQYTAHLKRGNILMSDNGRVLASIVEDRLGWHDTLCGYTSRRLTDERYGSTNYQNCRNEWLKSGEENFLVELVRNGMGARDLVPCINVFSKVYCEDDGSMHYETGHCKEGSTFTLRTEMEIIIILSNTPNPLDKRKTYPSVPVMLEVYDAPAADLQDECVNFRPENYRAFQNTWDYYNLMGL</sequence>
<dbReference type="Proteomes" id="UP000014155">
    <property type="component" value="Unassembled WGS sequence"/>
</dbReference>
<keyword evidence="3" id="KW-1185">Reference proteome</keyword>
<proteinExistence type="predicted"/>
<evidence type="ECO:0000313" key="2">
    <source>
        <dbReference type="EMBL" id="EMS69408.1"/>
    </source>
</evidence>
<evidence type="ECO:0000259" key="1">
    <source>
        <dbReference type="Pfam" id="PF09347"/>
    </source>
</evidence>
<dbReference type="PANTHER" id="PTHR31527">
    <property type="entry name" value="RE64534P"/>
    <property type="match status" value="1"/>
</dbReference>
<comment type="caution">
    <text evidence="2">The sequence shown here is derived from an EMBL/GenBank/DDBJ whole genome shotgun (WGS) entry which is preliminary data.</text>
</comment>
<dbReference type="PATRIC" id="fig|1195236.3.peg.5143"/>
<protein>
    <submittedName>
        <fullName evidence="2">Urea carboxylase-associated protein 2</fullName>
    </submittedName>
</protein>
<feature type="domain" description="DUF1989" evidence="1">
    <location>
        <begin position="10"/>
        <end position="179"/>
    </location>
</feature>
<gene>
    <name evidence="2" type="ORF">CTER_4950</name>
</gene>
<dbReference type="RefSeq" id="WP_004630448.1">
    <property type="nucleotide sequence ID" value="NZ_AORV01000066.1"/>
</dbReference>
<dbReference type="NCBIfam" id="TIGR03425">
    <property type="entry name" value="urea_degr_2"/>
    <property type="match status" value="1"/>
</dbReference>
<dbReference type="STRING" id="1195236.CTER_4950"/>
<reference evidence="2 3" key="1">
    <citation type="journal article" date="2013" name="Genome Announc.">
        <title>Draft Genome Sequence of the Cellulolytic, Mesophilic, Anaerobic Bacterium Clostridium termitidis Strain CT1112 (DSM 5398).</title>
        <authorList>
            <person name="Lal S."/>
            <person name="Ramachandran U."/>
            <person name="Zhang X."/>
            <person name="Munir R."/>
            <person name="Sparling R."/>
            <person name="Levin D.B."/>
        </authorList>
    </citation>
    <scope>NUCLEOTIDE SEQUENCE [LARGE SCALE GENOMIC DNA]</scope>
    <source>
        <strain evidence="2 3">CT1112</strain>
    </source>
</reference>
<dbReference type="InterPro" id="IPR018959">
    <property type="entry name" value="DUF1989"/>
</dbReference>
<dbReference type="Pfam" id="PF09347">
    <property type="entry name" value="DUF1989"/>
    <property type="match status" value="1"/>
</dbReference>
<accession>S0FLR2</accession>
<dbReference type="eggNOG" id="COG3665">
    <property type="taxonomic scope" value="Bacteria"/>
</dbReference>
<dbReference type="AlphaFoldDB" id="S0FLR2"/>
<name>S0FLR2_RUMCE</name>
<organism evidence="2 3">
    <name type="scientific">Ruminiclostridium cellobioparum subsp. termitidis CT1112</name>
    <dbReference type="NCBI Taxonomy" id="1195236"/>
    <lineage>
        <taxon>Bacteria</taxon>
        <taxon>Bacillati</taxon>
        <taxon>Bacillota</taxon>
        <taxon>Clostridia</taxon>
        <taxon>Eubacteriales</taxon>
        <taxon>Oscillospiraceae</taxon>
        <taxon>Ruminiclostridium</taxon>
    </lineage>
</organism>
<evidence type="ECO:0000313" key="3">
    <source>
        <dbReference type="Proteomes" id="UP000014155"/>
    </source>
</evidence>
<dbReference type="PANTHER" id="PTHR31527:SF0">
    <property type="entry name" value="RE64534P"/>
    <property type="match status" value="1"/>
</dbReference>
<dbReference type="InterPro" id="IPR017792">
    <property type="entry name" value="UAAP1"/>
</dbReference>
<dbReference type="EMBL" id="AORV01000066">
    <property type="protein sequence ID" value="EMS69408.1"/>
    <property type="molecule type" value="Genomic_DNA"/>
</dbReference>